<proteinExistence type="predicted"/>
<evidence type="ECO:0000313" key="2">
    <source>
        <dbReference type="EMBL" id="KAJ0403952.1"/>
    </source>
</evidence>
<keyword evidence="3" id="KW-1185">Reference proteome</keyword>
<accession>A0AAD5QCA5</accession>
<feature type="region of interest" description="Disordered" evidence="1">
    <location>
        <begin position="52"/>
        <end position="71"/>
    </location>
</feature>
<protein>
    <submittedName>
        <fullName evidence="2">Uncharacterized protein</fullName>
    </submittedName>
</protein>
<evidence type="ECO:0000256" key="1">
    <source>
        <dbReference type="SAM" id="MobiDB-lite"/>
    </source>
</evidence>
<organism evidence="2 3">
    <name type="scientific">Pythium insidiosum</name>
    <name type="common">Pythiosis disease agent</name>
    <dbReference type="NCBI Taxonomy" id="114742"/>
    <lineage>
        <taxon>Eukaryota</taxon>
        <taxon>Sar</taxon>
        <taxon>Stramenopiles</taxon>
        <taxon>Oomycota</taxon>
        <taxon>Peronosporomycetes</taxon>
        <taxon>Pythiales</taxon>
        <taxon>Pythiaceae</taxon>
        <taxon>Pythium</taxon>
    </lineage>
</organism>
<gene>
    <name evidence="2" type="ORF">P43SY_009445</name>
</gene>
<reference evidence="2" key="1">
    <citation type="submission" date="2021-12" db="EMBL/GenBank/DDBJ databases">
        <title>Prjna785345.</title>
        <authorList>
            <person name="Rujirawat T."/>
            <person name="Krajaejun T."/>
        </authorList>
    </citation>
    <scope>NUCLEOTIDE SEQUENCE</scope>
    <source>
        <strain evidence="2">Pi057C3</strain>
    </source>
</reference>
<sequence>MALATSDGMSAARDALHALQTLASQWMDKEREGITLIEGFQTALLAARAVPAPAPAPPPTSAQPPPEAMQGFAHGAVGTKQSRMDPWLLEDLYGQVKALRAAFEELLSAMYAQQDAVSDALLLDREDDNGGGVHTDPHELRVVDYAQHITQEVAAYEAEFQHIEALLAAMSFEITTDELRTLVISWSTSPFLNPEHGRAFRQRQQQVTQQ</sequence>
<dbReference type="Proteomes" id="UP001209570">
    <property type="component" value="Unassembled WGS sequence"/>
</dbReference>
<evidence type="ECO:0000313" key="3">
    <source>
        <dbReference type="Proteomes" id="UP001209570"/>
    </source>
</evidence>
<comment type="caution">
    <text evidence="2">The sequence shown here is derived from an EMBL/GenBank/DDBJ whole genome shotgun (WGS) entry which is preliminary data.</text>
</comment>
<dbReference type="AlphaFoldDB" id="A0AAD5QCA5"/>
<name>A0AAD5QCA5_PYTIN</name>
<feature type="compositionally biased region" description="Pro residues" evidence="1">
    <location>
        <begin position="52"/>
        <end position="67"/>
    </location>
</feature>
<dbReference type="EMBL" id="JAKCXM010000072">
    <property type="protein sequence ID" value="KAJ0403952.1"/>
    <property type="molecule type" value="Genomic_DNA"/>
</dbReference>